<dbReference type="Proteomes" id="UP001501004">
    <property type="component" value="Unassembled WGS sequence"/>
</dbReference>
<dbReference type="RefSeq" id="WP_344753772.1">
    <property type="nucleotide sequence ID" value="NZ_BAABAE010000002.1"/>
</dbReference>
<evidence type="ECO:0000313" key="3">
    <source>
        <dbReference type="EMBL" id="GAA3733392.1"/>
    </source>
</evidence>
<evidence type="ECO:0000313" key="4">
    <source>
        <dbReference type="Proteomes" id="UP001501004"/>
    </source>
</evidence>
<keyword evidence="4" id="KW-1185">Reference proteome</keyword>
<dbReference type="InterPro" id="IPR012349">
    <property type="entry name" value="Split_barrel_FMN-bd"/>
</dbReference>
<dbReference type="Pfam" id="PF04075">
    <property type="entry name" value="F420H2_quin_red"/>
    <property type="match status" value="1"/>
</dbReference>
<gene>
    <name evidence="3" type="ORF">GCM10022239_07040</name>
</gene>
<dbReference type="InterPro" id="IPR004378">
    <property type="entry name" value="F420H2_quin_Rdtase"/>
</dbReference>
<comment type="catalytic activity">
    <reaction evidence="2">
        <text>oxidized coenzyme F420-(gamma-L-Glu)(n) + a quinol + H(+) = reduced coenzyme F420-(gamma-L-Glu)(n) + a quinone</text>
        <dbReference type="Rhea" id="RHEA:39663"/>
        <dbReference type="Rhea" id="RHEA-COMP:12939"/>
        <dbReference type="Rhea" id="RHEA-COMP:14378"/>
        <dbReference type="ChEBI" id="CHEBI:15378"/>
        <dbReference type="ChEBI" id="CHEBI:24646"/>
        <dbReference type="ChEBI" id="CHEBI:132124"/>
        <dbReference type="ChEBI" id="CHEBI:133980"/>
        <dbReference type="ChEBI" id="CHEBI:139511"/>
    </reaction>
</comment>
<reference evidence="4" key="1">
    <citation type="journal article" date="2019" name="Int. J. Syst. Evol. Microbiol.">
        <title>The Global Catalogue of Microorganisms (GCM) 10K type strain sequencing project: providing services to taxonomists for standard genome sequencing and annotation.</title>
        <authorList>
            <consortium name="The Broad Institute Genomics Platform"/>
            <consortium name="The Broad Institute Genome Sequencing Center for Infectious Disease"/>
            <person name="Wu L."/>
            <person name="Ma J."/>
        </authorList>
    </citation>
    <scope>NUCLEOTIDE SEQUENCE [LARGE SCALE GENOMIC DNA]</scope>
    <source>
        <strain evidence="4">JCM 16949</strain>
    </source>
</reference>
<dbReference type="NCBIfam" id="TIGR00026">
    <property type="entry name" value="hi_GC_TIGR00026"/>
    <property type="match status" value="1"/>
</dbReference>
<evidence type="ECO:0008006" key="5">
    <source>
        <dbReference type="Google" id="ProtNLM"/>
    </source>
</evidence>
<sequence>MASSVVRIVRAVIAPLTRTSAFRWLGPRMLPPLELLAKGLSGGRIQVSGLLVHSLTLRTTGAKTGEARDTELMYTPDGRGRAIVAGTSFARDRHPGWTWNLLANPDAVITVRGRRLAVRASLIGAEPDDDGERDAAWELIEEQWPGYRAYERDSGRTVRLFRLQPVAELTPLLSD</sequence>
<organism evidence="3 4">
    <name type="scientific">Leifsonella bigeumensis</name>
    <dbReference type="NCBI Taxonomy" id="433643"/>
    <lineage>
        <taxon>Bacteria</taxon>
        <taxon>Bacillati</taxon>
        <taxon>Actinomycetota</taxon>
        <taxon>Actinomycetes</taxon>
        <taxon>Micrococcales</taxon>
        <taxon>Microbacteriaceae</taxon>
        <taxon>Leifsonella</taxon>
    </lineage>
</organism>
<accession>A0ABP7FB42</accession>
<comment type="caution">
    <text evidence="3">The sequence shown here is derived from an EMBL/GenBank/DDBJ whole genome shotgun (WGS) entry which is preliminary data.</text>
</comment>
<dbReference type="EMBL" id="BAABAE010000002">
    <property type="protein sequence ID" value="GAA3733392.1"/>
    <property type="molecule type" value="Genomic_DNA"/>
</dbReference>
<protein>
    <recommendedName>
        <fullName evidence="5">Nitroreductase family deazaflavin-dependent oxidoreductase</fullName>
    </recommendedName>
</protein>
<evidence type="ECO:0000256" key="1">
    <source>
        <dbReference type="ARBA" id="ARBA00008710"/>
    </source>
</evidence>
<dbReference type="PANTHER" id="PTHR39428:SF1">
    <property type="entry name" value="F420H(2)-DEPENDENT QUINONE REDUCTASE RV1261C"/>
    <property type="match status" value="1"/>
</dbReference>
<comment type="similarity">
    <text evidence="1">Belongs to the F420H(2)-dependent quinone reductase family.</text>
</comment>
<name>A0ABP7FB42_9MICO</name>
<dbReference type="SUPFAM" id="SSF50475">
    <property type="entry name" value="FMN-binding split barrel"/>
    <property type="match status" value="1"/>
</dbReference>
<proteinExistence type="inferred from homology"/>
<dbReference type="PANTHER" id="PTHR39428">
    <property type="entry name" value="F420H(2)-DEPENDENT QUINONE REDUCTASE RV1261C"/>
    <property type="match status" value="1"/>
</dbReference>
<dbReference type="Gene3D" id="2.30.110.10">
    <property type="entry name" value="Electron Transport, Fmn-binding Protein, Chain A"/>
    <property type="match status" value="1"/>
</dbReference>
<evidence type="ECO:0000256" key="2">
    <source>
        <dbReference type="ARBA" id="ARBA00049106"/>
    </source>
</evidence>